<dbReference type="SUPFAM" id="SSF53098">
    <property type="entry name" value="Ribonuclease H-like"/>
    <property type="match status" value="1"/>
</dbReference>
<evidence type="ECO:0000313" key="3">
    <source>
        <dbReference type="Proteomes" id="UP000094285"/>
    </source>
</evidence>
<dbReference type="InterPro" id="IPR040151">
    <property type="entry name" value="Gfd2/YDR514C-like"/>
</dbReference>
<organism evidence="2 3">
    <name type="scientific">Suhomyces tanzawaensis NRRL Y-17324</name>
    <dbReference type="NCBI Taxonomy" id="984487"/>
    <lineage>
        <taxon>Eukaryota</taxon>
        <taxon>Fungi</taxon>
        <taxon>Dikarya</taxon>
        <taxon>Ascomycota</taxon>
        <taxon>Saccharomycotina</taxon>
        <taxon>Pichiomycetes</taxon>
        <taxon>Debaryomycetaceae</taxon>
        <taxon>Suhomyces</taxon>
    </lineage>
</organism>
<gene>
    <name evidence="2" type="ORF">CANTADRAFT_48046</name>
</gene>
<dbReference type="InterPro" id="IPR012337">
    <property type="entry name" value="RNaseH-like_sf"/>
</dbReference>
<evidence type="ECO:0000259" key="1">
    <source>
        <dbReference type="Pfam" id="PF21762"/>
    </source>
</evidence>
<dbReference type="RefSeq" id="XP_020066409.1">
    <property type="nucleotide sequence ID" value="XM_020209537.1"/>
</dbReference>
<dbReference type="PANTHER" id="PTHR28083">
    <property type="entry name" value="GOOD FOR FULL DBP5 ACTIVITY PROTEIN 2"/>
    <property type="match status" value="1"/>
</dbReference>
<keyword evidence="3" id="KW-1185">Reference proteome</keyword>
<feature type="domain" description="Gfd2/YDR514C-like C-terminal" evidence="1">
    <location>
        <begin position="48"/>
        <end position="221"/>
    </location>
</feature>
<dbReference type="InterPro" id="IPR048519">
    <property type="entry name" value="Gfd2/YDR514C-like_C"/>
</dbReference>
<dbReference type="GO" id="GO:0005634">
    <property type="term" value="C:nucleus"/>
    <property type="evidence" value="ECO:0007669"/>
    <property type="project" value="TreeGrafter"/>
</dbReference>
<dbReference type="OrthoDB" id="5953249at2759"/>
<protein>
    <recommendedName>
        <fullName evidence="1">Gfd2/YDR514C-like C-terminal domain-containing protein</fullName>
    </recommendedName>
</protein>
<name>A0A1E4SPE4_9ASCO</name>
<reference evidence="3" key="1">
    <citation type="submission" date="2016-05" db="EMBL/GenBank/DDBJ databases">
        <title>Comparative genomics of biotechnologically important yeasts.</title>
        <authorList>
            <consortium name="DOE Joint Genome Institute"/>
            <person name="Riley R."/>
            <person name="Haridas S."/>
            <person name="Wolfe K.H."/>
            <person name="Lopes M.R."/>
            <person name="Hittinger C.T."/>
            <person name="Goker M."/>
            <person name="Salamov A."/>
            <person name="Wisecaver J."/>
            <person name="Long T.M."/>
            <person name="Aerts A.L."/>
            <person name="Barry K."/>
            <person name="Choi C."/>
            <person name="Clum A."/>
            <person name="Coughlan A.Y."/>
            <person name="Deshpande S."/>
            <person name="Douglass A.P."/>
            <person name="Hanson S.J."/>
            <person name="Klenk H.-P."/>
            <person name="Labutti K."/>
            <person name="Lapidus A."/>
            <person name="Lindquist E."/>
            <person name="Lipzen A."/>
            <person name="Meier-Kolthoff J.P."/>
            <person name="Ohm R.A."/>
            <person name="Otillar R.P."/>
            <person name="Pangilinan J."/>
            <person name="Peng Y."/>
            <person name="Rokas A."/>
            <person name="Rosa C.A."/>
            <person name="Scheuner C."/>
            <person name="Sibirny A.A."/>
            <person name="Slot J.C."/>
            <person name="Stielow J.B."/>
            <person name="Sun H."/>
            <person name="Kurtzman C.P."/>
            <person name="Blackwell M."/>
            <person name="Grigoriev I.V."/>
            <person name="Jeffries T.W."/>
        </authorList>
    </citation>
    <scope>NUCLEOTIDE SEQUENCE [LARGE SCALE GENOMIC DNA]</scope>
    <source>
        <strain evidence="3">NRRL Y-17324</strain>
    </source>
</reference>
<dbReference type="AlphaFoldDB" id="A0A1E4SPE4"/>
<dbReference type="STRING" id="984487.A0A1E4SPE4"/>
<evidence type="ECO:0000313" key="2">
    <source>
        <dbReference type="EMBL" id="ODV81287.1"/>
    </source>
</evidence>
<dbReference type="Gene3D" id="3.30.420.10">
    <property type="entry name" value="Ribonuclease H-like superfamily/Ribonuclease H"/>
    <property type="match status" value="1"/>
</dbReference>
<dbReference type="Proteomes" id="UP000094285">
    <property type="component" value="Unassembled WGS sequence"/>
</dbReference>
<dbReference type="EMBL" id="KV453910">
    <property type="protein sequence ID" value="ODV81287.1"/>
    <property type="molecule type" value="Genomic_DNA"/>
</dbReference>
<accession>A0A1E4SPE4</accession>
<dbReference type="Pfam" id="PF21762">
    <property type="entry name" value="DEDDh_C"/>
    <property type="match status" value="1"/>
</dbReference>
<proteinExistence type="predicted"/>
<dbReference type="GeneID" id="30983673"/>
<sequence length="277" mass="32012">MSYDPQIQRLEIENYINENFKHHPFLNNQGNLKYLAECMRRAYLRWHVLLCIDVEAWEKDNEKVTEIGIALYNPIGQEYALVPNIKQVHIRIEESLRLRNGRYVPDHADYSNSGVSYTMLEEDAVLYLQALVDNYINHPPLSAQGASLVGHNIRGDIAWLDKLGVDFHENLNFIDTEKLFALSNGKQGASLVNGLERVQIPHAYLHNAGNDAYYTLLLAMKLCDPNARRFYNLDFLVTKEFIFPEIRGKKSRKKKDPNRAKLLEGNIDELIIDITRN</sequence>
<dbReference type="GO" id="GO:0003676">
    <property type="term" value="F:nucleic acid binding"/>
    <property type="evidence" value="ECO:0007669"/>
    <property type="project" value="InterPro"/>
</dbReference>
<dbReference type="PANTHER" id="PTHR28083:SF1">
    <property type="entry name" value="GOOD FOR FULL DBP5 ACTIVITY PROTEIN 2"/>
    <property type="match status" value="1"/>
</dbReference>
<dbReference type="InterPro" id="IPR036397">
    <property type="entry name" value="RNaseH_sf"/>
</dbReference>